<organism evidence="1 2">
    <name type="scientific">Paenimyroides ceti</name>
    <dbReference type="NCBI Taxonomy" id="395087"/>
    <lineage>
        <taxon>Bacteria</taxon>
        <taxon>Pseudomonadati</taxon>
        <taxon>Bacteroidota</taxon>
        <taxon>Flavobacteriia</taxon>
        <taxon>Flavobacteriales</taxon>
        <taxon>Flavobacteriaceae</taxon>
        <taxon>Paenimyroides</taxon>
    </lineage>
</organism>
<gene>
    <name evidence="1" type="ORF">QW060_25450</name>
</gene>
<name>A0ABT8D2Y5_9FLAO</name>
<protein>
    <submittedName>
        <fullName evidence="1">Uncharacterized protein</fullName>
    </submittedName>
</protein>
<dbReference type="EMBL" id="JAUFQU010000078">
    <property type="protein sequence ID" value="MDN3710217.1"/>
    <property type="molecule type" value="Genomic_DNA"/>
</dbReference>
<sequence>MPFLLINGRCIIAIIFIQGNYLNWLKQTFHTNELNDFTPISDYIHISEFLKKLPILL</sequence>
<evidence type="ECO:0000313" key="2">
    <source>
        <dbReference type="Proteomes" id="UP001242368"/>
    </source>
</evidence>
<comment type="caution">
    <text evidence="1">The sequence shown here is derived from an EMBL/GenBank/DDBJ whole genome shotgun (WGS) entry which is preliminary data.</text>
</comment>
<dbReference type="Proteomes" id="UP001242368">
    <property type="component" value="Unassembled WGS sequence"/>
</dbReference>
<proteinExistence type="predicted"/>
<dbReference type="RefSeq" id="WP_290365451.1">
    <property type="nucleotide sequence ID" value="NZ_JAUFQU010000078.1"/>
</dbReference>
<keyword evidence="2" id="KW-1185">Reference proteome</keyword>
<evidence type="ECO:0000313" key="1">
    <source>
        <dbReference type="EMBL" id="MDN3710217.1"/>
    </source>
</evidence>
<reference evidence="2" key="1">
    <citation type="journal article" date="2019" name="Int. J. Syst. Evol. Microbiol.">
        <title>The Global Catalogue of Microorganisms (GCM) 10K type strain sequencing project: providing services to taxonomists for standard genome sequencing and annotation.</title>
        <authorList>
            <consortium name="The Broad Institute Genomics Platform"/>
            <consortium name="The Broad Institute Genome Sequencing Center for Infectious Disease"/>
            <person name="Wu L."/>
            <person name="Ma J."/>
        </authorList>
    </citation>
    <scope>NUCLEOTIDE SEQUENCE [LARGE SCALE GENOMIC DNA]</scope>
    <source>
        <strain evidence="2">CECT 7184</strain>
    </source>
</reference>
<accession>A0ABT8D2Y5</accession>